<gene>
    <name evidence="1" type="ORF">C8E89_10629</name>
</gene>
<name>A0A318HHP8_9MYCO</name>
<sequence>MQTIGWPFRAAEALEGGALTFRELRRFHQAIYPGVWAPRGAELSATDRARAAWLWSRRDGVIAGLSASAMLGAKWIDADLPAELIHTNRRPPSLITIHTDELLSGETQAIRGLPITTPARTAFDLGRRLGLEDGVQRVDALMNATDIKVDDIESVAWRHPGVRGLRQLRQTLDLVDGGAESPYESLTRLLLVQAGFPRPQTQIPILDEYGFVVARIDMGWSEYLVGVDFEGAHHWTSPKTRAWDVERYQLLPELGWNNIRLTSGMLHNAPQRFLDRVGAALIARGCPKTW</sequence>
<dbReference type="RefSeq" id="WP_110316120.1">
    <property type="nucleotide sequence ID" value="NZ_QJJU01000006.1"/>
</dbReference>
<dbReference type="Proteomes" id="UP000247781">
    <property type="component" value="Unassembled WGS sequence"/>
</dbReference>
<accession>A0A318HHP8</accession>
<evidence type="ECO:0008006" key="3">
    <source>
        <dbReference type="Google" id="ProtNLM"/>
    </source>
</evidence>
<organism evidence="1 2">
    <name type="scientific">Mycolicibacterium moriokaense</name>
    <dbReference type="NCBI Taxonomy" id="39691"/>
    <lineage>
        <taxon>Bacteria</taxon>
        <taxon>Bacillati</taxon>
        <taxon>Actinomycetota</taxon>
        <taxon>Actinomycetes</taxon>
        <taxon>Mycobacteriales</taxon>
        <taxon>Mycobacteriaceae</taxon>
        <taxon>Mycolicibacterium</taxon>
    </lineage>
</organism>
<protein>
    <recommendedName>
        <fullName evidence="3">DUF559 domain-containing protein</fullName>
    </recommendedName>
</protein>
<keyword evidence="2" id="KW-1185">Reference proteome</keyword>
<evidence type="ECO:0000313" key="1">
    <source>
        <dbReference type="EMBL" id="PXX09103.1"/>
    </source>
</evidence>
<dbReference type="EMBL" id="QJJU01000006">
    <property type="protein sequence ID" value="PXX09103.1"/>
    <property type="molecule type" value="Genomic_DNA"/>
</dbReference>
<proteinExistence type="predicted"/>
<evidence type="ECO:0000313" key="2">
    <source>
        <dbReference type="Proteomes" id="UP000247781"/>
    </source>
</evidence>
<dbReference type="AlphaFoldDB" id="A0A318HHP8"/>
<reference evidence="1 2" key="2">
    <citation type="submission" date="2018-06" db="EMBL/GenBank/DDBJ databases">
        <title>Sequencing of bacterial isolates from soil warming experiment in Harvard Forest, Massachusetts, USA.</title>
        <authorList>
            <person name="Deangelis K.PhD."/>
        </authorList>
    </citation>
    <scope>NUCLEOTIDE SEQUENCE [LARGE SCALE GENOMIC DNA]</scope>
    <source>
        <strain evidence="1 2">GAS496</strain>
    </source>
</reference>
<comment type="caution">
    <text evidence="1">The sequence shown here is derived from an EMBL/GenBank/DDBJ whole genome shotgun (WGS) entry which is preliminary data.</text>
</comment>
<reference evidence="2" key="1">
    <citation type="submission" date="2018-05" db="EMBL/GenBank/DDBJ databases">
        <authorList>
            <person name="Deangelis K."/>
            <person name="Huntemann M."/>
            <person name="Clum A."/>
            <person name="Pillay M."/>
            <person name="Palaniappan K."/>
            <person name="Varghese N."/>
            <person name="Mikhailova N."/>
            <person name="Stamatis D."/>
            <person name="Reddy T."/>
            <person name="Daum C."/>
            <person name="Shapiro N."/>
            <person name="Ivanova N."/>
            <person name="Kyrpides N."/>
            <person name="Woyke T."/>
        </authorList>
    </citation>
    <scope>NUCLEOTIDE SEQUENCE [LARGE SCALE GENOMIC DNA]</scope>
    <source>
        <strain evidence="2">GAS496</strain>
    </source>
</reference>
<dbReference type="OrthoDB" id="3173471at2"/>